<comment type="caution">
    <text evidence="1">The sequence shown here is derived from an EMBL/GenBank/DDBJ whole genome shotgun (WGS) entry which is preliminary data.</text>
</comment>
<organism evidence="1">
    <name type="scientific">marine sediment metagenome</name>
    <dbReference type="NCBI Taxonomy" id="412755"/>
    <lineage>
        <taxon>unclassified sequences</taxon>
        <taxon>metagenomes</taxon>
        <taxon>ecological metagenomes</taxon>
    </lineage>
</organism>
<protein>
    <submittedName>
        <fullName evidence="1">Uncharacterized protein</fullName>
    </submittedName>
</protein>
<name>X1BWK6_9ZZZZ</name>
<dbReference type="EMBL" id="BART01019384">
    <property type="protein sequence ID" value="GAG85497.1"/>
    <property type="molecule type" value="Genomic_DNA"/>
</dbReference>
<evidence type="ECO:0000313" key="1">
    <source>
        <dbReference type="EMBL" id="GAG85497.1"/>
    </source>
</evidence>
<feature type="non-terminal residue" evidence="1">
    <location>
        <position position="45"/>
    </location>
</feature>
<accession>X1BWK6</accession>
<reference evidence="1" key="1">
    <citation type="journal article" date="2014" name="Front. Microbiol.">
        <title>High frequency of phylogenetically diverse reductive dehalogenase-homologous genes in deep subseafloor sedimentary metagenomes.</title>
        <authorList>
            <person name="Kawai M."/>
            <person name="Futagami T."/>
            <person name="Toyoda A."/>
            <person name="Takaki Y."/>
            <person name="Nishi S."/>
            <person name="Hori S."/>
            <person name="Arai W."/>
            <person name="Tsubouchi T."/>
            <person name="Morono Y."/>
            <person name="Uchiyama I."/>
            <person name="Ito T."/>
            <person name="Fujiyama A."/>
            <person name="Inagaki F."/>
            <person name="Takami H."/>
        </authorList>
    </citation>
    <scope>NUCLEOTIDE SEQUENCE</scope>
    <source>
        <strain evidence="1">Expedition CK06-06</strain>
    </source>
</reference>
<gene>
    <name evidence="1" type="ORF">S01H4_36292</name>
</gene>
<sequence>MLFQGSAFCYTETGTLNPTASYHETLRESGPLSPNLWTLLTNADK</sequence>
<dbReference type="AlphaFoldDB" id="X1BWK6"/>
<proteinExistence type="predicted"/>